<evidence type="ECO:0000256" key="7">
    <source>
        <dbReference type="SAM" id="MobiDB-lite"/>
    </source>
</evidence>
<evidence type="ECO:0000256" key="8">
    <source>
        <dbReference type="SAM" id="Phobius"/>
    </source>
</evidence>
<evidence type="ECO:0000256" key="1">
    <source>
        <dbReference type="ARBA" id="ARBA00004651"/>
    </source>
</evidence>
<dbReference type="GeneID" id="45763026"/>
<evidence type="ECO:0000313" key="14">
    <source>
        <dbReference type="Proteomes" id="UP000186919"/>
    </source>
</evidence>
<feature type="transmembrane region" description="Helical" evidence="8">
    <location>
        <begin position="29"/>
        <end position="51"/>
    </location>
</feature>
<dbReference type="EMBL" id="LJFO01000026">
    <property type="protein sequence ID" value="KPG02730.1"/>
    <property type="molecule type" value="Genomic_DNA"/>
</dbReference>
<gene>
    <name evidence="9" type="ORF">AN908_27380</name>
    <name evidence="10" type="ORF">AN912_28150</name>
    <name evidence="11" type="ORF">AWB85_24615</name>
</gene>
<dbReference type="PANTHER" id="PTHR34583:SF2">
    <property type="entry name" value="ANTIPORTER SUBUNIT MNHC2-RELATED"/>
    <property type="match status" value="1"/>
</dbReference>
<dbReference type="STRING" id="83262.BAB75_03790"/>
<evidence type="ECO:0000313" key="12">
    <source>
        <dbReference type="Proteomes" id="UP000037843"/>
    </source>
</evidence>
<keyword evidence="13" id="KW-1185">Reference proteome</keyword>
<evidence type="ECO:0000256" key="2">
    <source>
        <dbReference type="ARBA" id="ARBA00010388"/>
    </source>
</evidence>
<evidence type="ECO:0000313" key="9">
    <source>
        <dbReference type="EMBL" id="KPG02730.1"/>
    </source>
</evidence>
<proteinExistence type="inferred from homology"/>
<keyword evidence="5 8" id="KW-1133">Transmembrane helix</keyword>
<dbReference type="NCBIfam" id="NF005929">
    <property type="entry name" value="PRK07946.1"/>
    <property type="match status" value="1"/>
</dbReference>
<dbReference type="Proteomes" id="UP000037962">
    <property type="component" value="Unassembled WGS sequence"/>
</dbReference>
<evidence type="ECO:0000256" key="3">
    <source>
        <dbReference type="ARBA" id="ARBA00022475"/>
    </source>
</evidence>
<dbReference type="InterPro" id="IPR039428">
    <property type="entry name" value="NUOK/Mnh_C1-like"/>
</dbReference>
<dbReference type="Pfam" id="PF00420">
    <property type="entry name" value="Oxidored_q2"/>
    <property type="match status" value="1"/>
</dbReference>
<evidence type="ECO:0000256" key="6">
    <source>
        <dbReference type="ARBA" id="ARBA00023136"/>
    </source>
</evidence>
<dbReference type="Proteomes" id="UP000186919">
    <property type="component" value="Unassembled WGS sequence"/>
</dbReference>
<keyword evidence="6 8" id="KW-0472">Membrane</keyword>
<evidence type="ECO:0000313" key="11">
    <source>
        <dbReference type="EMBL" id="OAT68541.1"/>
    </source>
</evidence>
<protein>
    <submittedName>
        <fullName evidence="11">Cation:proton antiporter</fullName>
    </submittedName>
</protein>
<evidence type="ECO:0000256" key="4">
    <source>
        <dbReference type="ARBA" id="ARBA00022692"/>
    </source>
</evidence>
<dbReference type="Proteomes" id="UP000037843">
    <property type="component" value="Unassembled WGS sequence"/>
</dbReference>
<dbReference type="EMBL" id="LQYE01000014">
    <property type="protein sequence ID" value="OAT68541.1"/>
    <property type="molecule type" value="Genomic_DNA"/>
</dbReference>
<evidence type="ECO:0000313" key="10">
    <source>
        <dbReference type="EMBL" id="KPG23766.1"/>
    </source>
</evidence>
<reference evidence="11 14" key="2">
    <citation type="submission" date="2016-01" db="EMBL/GenBank/DDBJ databases">
        <title>Mycobacterium immunogenum strain CD11_6 genome sequencing and assembly.</title>
        <authorList>
            <person name="Kaur G."/>
            <person name="Nair G.R."/>
            <person name="Mayilraj S."/>
        </authorList>
    </citation>
    <scope>NUCLEOTIDE SEQUENCE [LARGE SCALE GENOMIC DNA]</scope>
    <source>
        <strain evidence="11 14">CD11-6</strain>
    </source>
</reference>
<dbReference type="Gene3D" id="1.10.287.3510">
    <property type="match status" value="1"/>
</dbReference>
<feature type="transmembrane region" description="Helical" evidence="8">
    <location>
        <begin position="71"/>
        <end position="95"/>
    </location>
</feature>
<dbReference type="PATRIC" id="fig|83262.10.peg.5639"/>
<dbReference type="AlphaFoldDB" id="A0A0N1CBF1"/>
<dbReference type="KEGG" id="miz:BAB75_03790"/>
<keyword evidence="4 8" id="KW-0812">Transmembrane</keyword>
<feature type="transmembrane region" description="Helical" evidence="8">
    <location>
        <begin position="6"/>
        <end position="22"/>
    </location>
</feature>
<feature type="region of interest" description="Disordered" evidence="7">
    <location>
        <begin position="109"/>
        <end position="154"/>
    </location>
</feature>
<reference evidence="12 13" key="1">
    <citation type="submission" date="2015-09" db="EMBL/GenBank/DDBJ databases">
        <title>Genome Sequences of Mycobacterium immunogenum Isolates, Recuperated from a Chloraminated Drinking Water Distribution System Simulator Subjected to Episodes of Nitrification.</title>
        <authorList>
            <person name="Gomez-Alvarez V."/>
            <person name="Revetta R.P."/>
        </authorList>
    </citation>
    <scope>NUCLEOTIDE SEQUENCE [LARGE SCALE GENOMIC DNA]</scope>
    <source>
        <strain evidence="9 12">H008</strain>
        <strain evidence="10 13">H076</strain>
    </source>
</reference>
<dbReference type="EMBL" id="LJFS01000061">
    <property type="protein sequence ID" value="KPG23766.1"/>
    <property type="molecule type" value="Genomic_DNA"/>
</dbReference>
<dbReference type="InterPro" id="IPR050601">
    <property type="entry name" value="CPA3_antiporter_subunitC"/>
</dbReference>
<accession>A0A0N1CBF1</accession>
<dbReference type="PANTHER" id="PTHR34583">
    <property type="entry name" value="ANTIPORTER SUBUNIT MNHC2-RELATED"/>
    <property type="match status" value="1"/>
</dbReference>
<dbReference type="RefSeq" id="WP_043080218.1">
    <property type="nucleotide sequence ID" value="NZ_CP011530.1"/>
</dbReference>
<sequence>MTNLGLLIIIGALTACGVYLMLERNLTRMVLGLLLVGNAVNLLILTLGGPSGNPPIIGRQSAGRTSVADPLAQGMILTAIVITMGVAAFTLALIYRMFTLEADDVVDDDAEDARVAQEPPEPVTDGNDEHREASAPLDEDSPAELDALPAGEKS</sequence>
<evidence type="ECO:0000313" key="13">
    <source>
        <dbReference type="Proteomes" id="UP000037962"/>
    </source>
</evidence>
<comment type="caution">
    <text evidence="11">The sequence shown here is derived from an EMBL/GenBank/DDBJ whole genome shotgun (WGS) entry which is preliminary data.</text>
</comment>
<keyword evidence="3" id="KW-1003">Cell membrane</keyword>
<dbReference type="GO" id="GO:0005886">
    <property type="term" value="C:plasma membrane"/>
    <property type="evidence" value="ECO:0007669"/>
    <property type="project" value="UniProtKB-SubCell"/>
</dbReference>
<comment type="subcellular location">
    <subcellularLocation>
        <location evidence="1">Cell membrane</location>
        <topology evidence="1">Multi-pass membrane protein</topology>
    </subcellularLocation>
</comment>
<organism evidence="11 14">
    <name type="scientific">Mycobacteroides immunogenum</name>
    <dbReference type="NCBI Taxonomy" id="83262"/>
    <lineage>
        <taxon>Bacteria</taxon>
        <taxon>Bacillati</taxon>
        <taxon>Actinomycetota</taxon>
        <taxon>Actinomycetes</taxon>
        <taxon>Mycobacteriales</taxon>
        <taxon>Mycobacteriaceae</taxon>
        <taxon>Mycobacteroides</taxon>
    </lineage>
</organism>
<name>A0A0N1CBF1_9MYCO</name>
<dbReference type="OrthoDB" id="9799219at2"/>
<comment type="similarity">
    <text evidence="2">Belongs to the CPA3 antiporters (TC 2.A.63) subunit C family.</text>
</comment>
<evidence type="ECO:0000256" key="5">
    <source>
        <dbReference type="ARBA" id="ARBA00022989"/>
    </source>
</evidence>